<dbReference type="RefSeq" id="WP_258826288.1">
    <property type="nucleotide sequence ID" value="NZ_JANUHA010000001.1"/>
</dbReference>
<dbReference type="NCBIfam" id="TIGR02595">
    <property type="entry name" value="PEP_CTERM"/>
    <property type="match status" value="1"/>
</dbReference>
<dbReference type="InterPro" id="IPR026588">
    <property type="entry name" value="Choice_anch_A"/>
</dbReference>
<accession>A0ABT2AG66</accession>
<dbReference type="EMBL" id="JANUHA010000001">
    <property type="protein sequence ID" value="MCS0595217.1"/>
    <property type="molecule type" value="Genomic_DNA"/>
</dbReference>
<dbReference type="NCBIfam" id="TIGR04215">
    <property type="entry name" value="choice_anch_A"/>
    <property type="match status" value="1"/>
</dbReference>
<keyword evidence="5" id="KW-1185">Reference proteome</keyword>
<gene>
    <name evidence="4" type="ORF">NX780_02530</name>
</gene>
<feature type="domain" description="Ice-binding protein C-terminal" evidence="2">
    <location>
        <begin position="295"/>
        <end position="320"/>
    </location>
</feature>
<feature type="chain" id="PRO_5046113721" evidence="1">
    <location>
        <begin position="20"/>
        <end position="327"/>
    </location>
</feature>
<reference evidence="4 5" key="1">
    <citation type="submission" date="2022-08" db="EMBL/GenBank/DDBJ databases">
        <title>Reclassification of Massilia species as members of the genera Telluria, Duganella, Pseudoduganella, Mokoshia gen. nov. and Zemynaea gen. nov. using orthogonal and non-orthogonal genome-based approaches.</title>
        <authorList>
            <person name="Bowman J.P."/>
        </authorList>
    </citation>
    <scope>NUCLEOTIDE SEQUENCE [LARGE SCALE GENOMIC DNA]</scope>
    <source>
        <strain evidence="4 5">JCM 31661</strain>
    </source>
</reference>
<protein>
    <submittedName>
        <fullName evidence="4">Choice-of-anchor A family protein</fullName>
    </submittedName>
</protein>
<comment type="caution">
    <text evidence="4">The sequence shown here is derived from an EMBL/GenBank/DDBJ whole genome shotgun (WGS) entry which is preliminary data.</text>
</comment>
<dbReference type="Pfam" id="PF20597">
    <property type="entry name" value="pAdhesive_15"/>
    <property type="match status" value="1"/>
</dbReference>
<sequence length="327" mass="33938">MRLSILALAAILATGTAQAGVIDLGSMMGNANIYTIRNFSATSSDVEGTVVAGGNVNISSYSINAAPNANARNEYALVAGGNVNLKGGSIDNGKMYAGGSVDLQWAAQPQRSSENPIDFVAAAAYYQALSNDLSKVQSTGTVGTLWGGSVVTGSGLGGVDVFNVSADIFRTSHTWNLEKLVKGQTLIFNISGANATFNDGGVSFEPLKDYNVLFNFPDAVSLNVKGIIGSVLAPNATVDANWGVINGQVIVDTWNSTIQVNSNHYFTPVNLAGFRDAPPVVIPDDPVIVAPDPADVPEPGTLALMFAGVGMAMAARRVRRLPVQACA</sequence>
<evidence type="ECO:0000313" key="4">
    <source>
        <dbReference type="EMBL" id="MCS0595217.1"/>
    </source>
</evidence>
<organism evidence="4 5">
    <name type="scientific">Massilia agri</name>
    <dbReference type="NCBI Taxonomy" id="1886785"/>
    <lineage>
        <taxon>Bacteria</taxon>
        <taxon>Pseudomonadati</taxon>
        <taxon>Pseudomonadota</taxon>
        <taxon>Betaproteobacteria</taxon>
        <taxon>Burkholderiales</taxon>
        <taxon>Oxalobacteraceae</taxon>
        <taxon>Telluria group</taxon>
        <taxon>Massilia</taxon>
    </lineage>
</organism>
<evidence type="ECO:0000259" key="2">
    <source>
        <dbReference type="Pfam" id="PF07589"/>
    </source>
</evidence>
<proteinExistence type="predicted"/>
<evidence type="ECO:0000313" key="5">
    <source>
        <dbReference type="Proteomes" id="UP001206572"/>
    </source>
</evidence>
<keyword evidence="1" id="KW-0732">Signal</keyword>
<dbReference type="Pfam" id="PF07589">
    <property type="entry name" value="PEP-CTERM"/>
    <property type="match status" value="1"/>
</dbReference>
<evidence type="ECO:0000256" key="1">
    <source>
        <dbReference type="SAM" id="SignalP"/>
    </source>
</evidence>
<dbReference type="Proteomes" id="UP001206572">
    <property type="component" value="Unassembled WGS sequence"/>
</dbReference>
<feature type="domain" description="Choice-of-anchor A" evidence="3">
    <location>
        <begin position="32"/>
        <end position="261"/>
    </location>
</feature>
<feature type="signal peptide" evidence="1">
    <location>
        <begin position="1"/>
        <end position="19"/>
    </location>
</feature>
<name>A0ABT2AG66_9BURK</name>
<dbReference type="InterPro" id="IPR013424">
    <property type="entry name" value="Ice-binding_C"/>
</dbReference>
<evidence type="ECO:0000259" key="3">
    <source>
        <dbReference type="Pfam" id="PF20597"/>
    </source>
</evidence>